<sequence length="227" mass="24919">MPSGNILTGDELQLSAQATAQRSKRQHWAAPGGGHDRLVTLLKRSLPVVALALGVLLLAAPFTHETEVSFVLDKNKVDMASERLKVVEALYRGEDSRGRPFSLRAGSALQRSSRDPIVELNELEARLQMENGGAVVTAQRGNYNLDKETVGIVGPIQFQSADGYRLTTRDVDIQLEQRKLHSRGSVEGRMPTGTFRADHLNADLEGRTVTLEGNARLRIEQFGRKGP</sequence>
<proteinExistence type="predicted"/>
<evidence type="ECO:0000313" key="1">
    <source>
        <dbReference type="EMBL" id="MBT2186401.1"/>
    </source>
</evidence>
<dbReference type="RefSeq" id="WP_214622144.1">
    <property type="nucleotide sequence ID" value="NZ_JAHGAW010000003.1"/>
</dbReference>
<comment type="caution">
    <text evidence="1">The sequence shown here is derived from an EMBL/GenBank/DDBJ whole genome shotgun (WGS) entry which is preliminary data.</text>
</comment>
<evidence type="ECO:0000313" key="2">
    <source>
        <dbReference type="Proteomes" id="UP001138757"/>
    </source>
</evidence>
<organism evidence="1 2">
    <name type="scientific">Sphingobium nicotianae</name>
    <dbReference type="NCBI Taxonomy" id="2782607"/>
    <lineage>
        <taxon>Bacteria</taxon>
        <taxon>Pseudomonadati</taxon>
        <taxon>Pseudomonadota</taxon>
        <taxon>Alphaproteobacteria</taxon>
        <taxon>Sphingomonadales</taxon>
        <taxon>Sphingomonadaceae</taxon>
        <taxon>Sphingobium</taxon>
    </lineage>
</organism>
<dbReference type="EMBL" id="JAHGAW010000003">
    <property type="protein sequence ID" value="MBT2186401.1"/>
    <property type="molecule type" value="Genomic_DNA"/>
</dbReference>
<keyword evidence="2" id="KW-1185">Reference proteome</keyword>
<dbReference type="Pfam" id="PF06835">
    <property type="entry name" value="LptC"/>
    <property type="match status" value="1"/>
</dbReference>
<dbReference type="Proteomes" id="UP001138757">
    <property type="component" value="Unassembled WGS sequence"/>
</dbReference>
<protein>
    <submittedName>
        <fullName evidence="1">LPS export ABC transporter periplasmic protein LptC</fullName>
    </submittedName>
</protein>
<accession>A0A9X1DAH5</accession>
<name>A0A9X1DAH5_9SPHN</name>
<reference evidence="1" key="1">
    <citation type="submission" date="2021-05" db="EMBL/GenBank/DDBJ databases">
        <title>Genome of Sphingobium sp. strain.</title>
        <authorList>
            <person name="Fan R."/>
        </authorList>
    </citation>
    <scope>NUCLEOTIDE SEQUENCE</scope>
    <source>
        <strain evidence="1">H33</strain>
    </source>
</reference>
<dbReference type="Gene3D" id="2.60.450.10">
    <property type="entry name" value="Lipopolysaccharide (LPS) transport protein A like domain"/>
    <property type="match status" value="1"/>
</dbReference>
<gene>
    <name evidence="1" type="primary">lptC</name>
    <name evidence="1" type="ORF">KK488_05510</name>
</gene>
<dbReference type="InterPro" id="IPR010664">
    <property type="entry name" value="LipoPS_assembly_LptC-rel"/>
</dbReference>
<dbReference type="AlphaFoldDB" id="A0A9X1DAH5"/>